<sequence length="31" mass="3575">MIKKDVDNLTAILKYLNEINNTNLEEGRIQA</sequence>
<organism evidence="1">
    <name type="scientific">marine sediment metagenome</name>
    <dbReference type="NCBI Taxonomy" id="412755"/>
    <lineage>
        <taxon>unclassified sequences</taxon>
        <taxon>metagenomes</taxon>
        <taxon>ecological metagenomes</taxon>
    </lineage>
</organism>
<protein>
    <submittedName>
        <fullName evidence="1">Uncharacterized protein</fullName>
    </submittedName>
</protein>
<reference evidence="1" key="1">
    <citation type="journal article" date="2014" name="Front. Microbiol.">
        <title>High frequency of phylogenetically diverse reductive dehalogenase-homologous genes in deep subseafloor sedimentary metagenomes.</title>
        <authorList>
            <person name="Kawai M."/>
            <person name="Futagami T."/>
            <person name="Toyoda A."/>
            <person name="Takaki Y."/>
            <person name="Nishi S."/>
            <person name="Hori S."/>
            <person name="Arai W."/>
            <person name="Tsubouchi T."/>
            <person name="Morono Y."/>
            <person name="Uchiyama I."/>
            <person name="Ito T."/>
            <person name="Fujiyama A."/>
            <person name="Inagaki F."/>
            <person name="Takami H."/>
        </authorList>
    </citation>
    <scope>NUCLEOTIDE SEQUENCE</scope>
    <source>
        <strain evidence="1">Expedition CK06-06</strain>
    </source>
</reference>
<feature type="non-terminal residue" evidence="1">
    <location>
        <position position="31"/>
    </location>
</feature>
<evidence type="ECO:0000313" key="1">
    <source>
        <dbReference type="EMBL" id="GAG22165.1"/>
    </source>
</evidence>
<dbReference type="EMBL" id="BARS01035757">
    <property type="protein sequence ID" value="GAG22165.1"/>
    <property type="molecule type" value="Genomic_DNA"/>
</dbReference>
<comment type="caution">
    <text evidence="1">The sequence shown here is derived from an EMBL/GenBank/DDBJ whole genome shotgun (WGS) entry which is preliminary data.</text>
</comment>
<dbReference type="AlphaFoldDB" id="X0VV57"/>
<name>X0VV57_9ZZZZ</name>
<gene>
    <name evidence="1" type="ORF">S01H1_55055</name>
</gene>
<accession>X0VV57</accession>
<proteinExistence type="predicted"/>